<evidence type="ECO:0000313" key="11">
    <source>
        <dbReference type="Proteomes" id="UP000283530"/>
    </source>
</evidence>
<evidence type="ECO:0000313" key="10">
    <source>
        <dbReference type="EMBL" id="RWR90920.1"/>
    </source>
</evidence>
<keyword evidence="11" id="KW-1185">Reference proteome</keyword>
<evidence type="ECO:0000256" key="1">
    <source>
        <dbReference type="ARBA" id="ARBA00001971"/>
    </source>
</evidence>
<dbReference type="OrthoDB" id="2789670at2759"/>
<dbReference type="PRINTS" id="PR00385">
    <property type="entry name" value="P450"/>
</dbReference>
<keyword evidence="3 8" id="KW-0349">Heme</keyword>
<dbReference type="InterPro" id="IPR001128">
    <property type="entry name" value="Cyt_P450"/>
</dbReference>
<sequence>MLDMDFQTLCLSFLPLILLLFLLWKKSSRVGFQLPPGPRRLPIIGNLHQLSELPHRSLHDLAKLHGPLIYLKFGSIPVMVASSAEMVREVIKTHDLALAGRPAGMAARTLSYGCLDIFFSPSGEYWRQMRKICVQEILSVQRVQSFKSLREMEVARMIKGIAESCLSGPVNISDVLLSLTNGVICAAALGSKYGGSEKSGSKFQGILGEAQTVIIGFSIADFFPSLRWIHGLNGFQDKIDKIFHSMDSFFEAVIKEHLDPQRLKPEHEDFVDVLLRVQKDTSHGISLTRDHMKAIIMDMFLAGTDTTFATLTWAMTELMRNPRVMKKAQDEVRRIVGEKKKVDEEDVHQMEYLHLVLKEVLRVHPSVPLLVPRECTEQCKINGYDIPLKTRIFINLWALMRDPELWRNPDEFWPERFADSSFDFKGQNLQYIPFGSGRRICPGIFFATATAEFALASLLHSFDWGLPHGMREEDIDMSEALGLALHKKCALHLIATPRA</sequence>
<dbReference type="Gene3D" id="1.10.630.10">
    <property type="entry name" value="Cytochrome P450"/>
    <property type="match status" value="1"/>
</dbReference>
<dbReference type="EMBL" id="QPKB01000008">
    <property type="protein sequence ID" value="RWR90920.1"/>
    <property type="molecule type" value="Genomic_DNA"/>
</dbReference>
<keyword evidence="4 8" id="KW-0479">Metal-binding</keyword>
<evidence type="ECO:0000256" key="8">
    <source>
        <dbReference type="PIRSR" id="PIRSR602401-1"/>
    </source>
</evidence>
<dbReference type="PROSITE" id="PS00086">
    <property type="entry name" value="CYTOCHROME_P450"/>
    <property type="match status" value="1"/>
</dbReference>
<evidence type="ECO:0000256" key="5">
    <source>
        <dbReference type="ARBA" id="ARBA00023002"/>
    </source>
</evidence>
<dbReference type="InterPro" id="IPR036396">
    <property type="entry name" value="Cyt_P450_sf"/>
</dbReference>
<dbReference type="PANTHER" id="PTHR47955:SF19">
    <property type="entry name" value="CYTOCHROME P450 71A9-LIKE ISOFORM X1"/>
    <property type="match status" value="1"/>
</dbReference>
<dbReference type="STRING" id="337451.A0A443PJH2"/>
<dbReference type="GO" id="GO:0004497">
    <property type="term" value="F:monooxygenase activity"/>
    <property type="evidence" value="ECO:0007669"/>
    <property type="project" value="UniProtKB-KW"/>
</dbReference>
<keyword evidence="6 8" id="KW-0408">Iron</keyword>
<accession>A0A443PJH2</accession>
<gene>
    <name evidence="10" type="ORF">CKAN_02004900</name>
</gene>
<dbReference type="AlphaFoldDB" id="A0A443PJH2"/>
<dbReference type="GO" id="GO:0005506">
    <property type="term" value="F:iron ion binding"/>
    <property type="evidence" value="ECO:0007669"/>
    <property type="project" value="InterPro"/>
</dbReference>
<feature type="binding site" description="axial binding residue" evidence="8">
    <location>
        <position position="441"/>
    </location>
    <ligand>
        <name>heme</name>
        <dbReference type="ChEBI" id="CHEBI:30413"/>
    </ligand>
    <ligandPart>
        <name>Fe</name>
        <dbReference type="ChEBI" id="CHEBI:18248"/>
    </ligandPart>
</feature>
<dbReference type="PRINTS" id="PR00463">
    <property type="entry name" value="EP450I"/>
</dbReference>
<dbReference type="SUPFAM" id="SSF48264">
    <property type="entry name" value="Cytochrome P450"/>
    <property type="match status" value="1"/>
</dbReference>
<dbReference type="FunFam" id="1.10.630.10:FF:000011">
    <property type="entry name" value="Cytochrome P450 83B1"/>
    <property type="match status" value="1"/>
</dbReference>
<dbReference type="InterPro" id="IPR002401">
    <property type="entry name" value="Cyt_P450_E_grp-I"/>
</dbReference>
<evidence type="ECO:0000256" key="2">
    <source>
        <dbReference type="ARBA" id="ARBA00010617"/>
    </source>
</evidence>
<proteinExistence type="inferred from homology"/>
<protein>
    <submittedName>
        <fullName evidence="10">Cytochrome P450</fullName>
    </submittedName>
</protein>
<dbReference type="CDD" id="cd11072">
    <property type="entry name" value="CYP71-like"/>
    <property type="match status" value="1"/>
</dbReference>
<dbReference type="PANTHER" id="PTHR47955">
    <property type="entry name" value="CYTOCHROME P450 FAMILY 71 PROTEIN"/>
    <property type="match status" value="1"/>
</dbReference>
<evidence type="ECO:0000256" key="3">
    <source>
        <dbReference type="ARBA" id="ARBA00022617"/>
    </source>
</evidence>
<keyword evidence="7 9" id="KW-0503">Monooxygenase</keyword>
<dbReference type="InterPro" id="IPR017972">
    <property type="entry name" value="Cyt_P450_CS"/>
</dbReference>
<evidence type="ECO:0000256" key="6">
    <source>
        <dbReference type="ARBA" id="ARBA00023004"/>
    </source>
</evidence>
<comment type="similarity">
    <text evidence="2 9">Belongs to the cytochrome P450 family.</text>
</comment>
<name>A0A443PJH2_9MAGN</name>
<evidence type="ECO:0000256" key="9">
    <source>
        <dbReference type="RuleBase" id="RU000461"/>
    </source>
</evidence>
<evidence type="ECO:0000256" key="7">
    <source>
        <dbReference type="ARBA" id="ARBA00023033"/>
    </source>
</evidence>
<reference evidence="10 11" key="1">
    <citation type="journal article" date="2019" name="Nat. Plants">
        <title>Stout camphor tree genome fills gaps in understanding of flowering plant genome evolution.</title>
        <authorList>
            <person name="Chaw S.M."/>
            <person name="Liu Y.C."/>
            <person name="Wu Y.W."/>
            <person name="Wang H.Y."/>
            <person name="Lin C.I."/>
            <person name="Wu C.S."/>
            <person name="Ke H.M."/>
            <person name="Chang L.Y."/>
            <person name="Hsu C.Y."/>
            <person name="Yang H.T."/>
            <person name="Sudianto E."/>
            <person name="Hsu M.H."/>
            <person name="Wu K.P."/>
            <person name="Wang L.N."/>
            <person name="Leebens-Mack J.H."/>
            <person name="Tsai I.J."/>
        </authorList>
    </citation>
    <scope>NUCLEOTIDE SEQUENCE [LARGE SCALE GENOMIC DNA]</scope>
    <source>
        <strain evidence="11">cv. Chaw 1501</strain>
        <tissue evidence="10">Young leaves</tissue>
    </source>
</reference>
<comment type="cofactor">
    <cofactor evidence="1 8">
        <name>heme</name>
        <dbReference type="ChEBI" id="CHEBI:30413"/>
    </cofactor>
</comment>
<keyword evidence="5 9" id="KW-0560">Oxidoreductase</keyword>
<dbReference type="Proteomes" id="UP000283530">
    <property type="component" value="Unassembled WGS sequence"/>
</dbReference>
<evidence type="ECO:0000256" key="4">
    <source>
        <dbReference type="ARBA" id="ARBA00022723"/>
    </source>
</evidence>
<dbReference type="GO" id="GO:0020037">
    <property type="term" value="F:heme binding"/>
    <property type="evidence" value="ECO:0007669"/>
    <property type="project" value="InterPro"/>
</dbReference>
<dbReference type="Pfam" id="PF00067">
    <property type="entry name" value="p450"/>
    <property type="match status" value="1"/>
</dbReference>
<organism evidence="10 11">
    <name type="scientific">Cinnamomum micranthum f. kanehirae</name>
    <dbReference type="NCBI Taxonomy" id="337451"/>
    <lineage>
        <taxon>Eukaryota</taxon>
        <taxon>Viridiplantae</taxon>
        <taxon>Streptophyta</taxon>
        <taxon>Embryophyta</taxon>
        <taxon>Tracheophyta</taxon>
        <taxon>Spermatophyta</taxon>
        <taxon>Magnoliopsida</taxon>
        <taxon>Magnoliidae</taxon>
        <taxon>Laurales</taxon>
        <taxon>Lauraceae</taxon>
        <taxon>Cinnamomum</taxon>
    </lineage>
</organism>
<comment type="caution">
    <text evidence="10">The sequence shown here is derived from an EMBL/GenBank/DDBJ whole genome shotgun (WGS) entry which is preliminary data.</text>
</comment>
<dbReference type="GO" id="GO:0016705">
    <property type="term" value="F:oxidoreductase activity, acting on paired donors, with incorporation or reduction of molecular oxygen"/>
    <property type="evidence" value="ECO:0007669"/>
    <property type="project" value="InterPro"/>
</dbReference>